<dbReference type="eggNOG" id="COG1331">
    <property type="taxonomic scope" value="Bacteria"/>
</dbReference>
<reference evidence="1 2" key="1">
    <citation type="submission" date="2007-10" db="EMBL/GenBank/DDBJ databases">
        <title>Complete sequence of Desulfococcus oleovorans Hxd3.</title>
        <authorList>
            <consortium name="US DOE Joint Genome Institute"/>
            <person name="Copeland A."/>
            <person name="Lucas S."/>
            <person name="Lapidus A."/>
            <person name="Barry K."/>
            <person name="Glavina del Rio T."/>
            <person name="Dalin E."/>
            <person name="Tice H."/>
            <person name="Pitluck S."/>
            <person name="Kiss H."/>
            <person name="Brettin T."/>
            <person name="Bruce D."/>
            <person name="Detter J.C."/>
            <person name="Han C."/>
            <person name="Schmutz J."/>
            <person name="Larimer F."/>
            <person name="Land M."/>
            <person name="Hauser L."/>
            <person name="Kyrpides N."/>
            <person name="Kim E."/>
            <person name="Wawrik B."/>
            <person name="Richardson P."/>
        </authorList>
    </citation>
    <scope>NUCLEOTIDE SEQUENCE [LARGE SCALE GENOMIC DNA]</scope>
    <source>
        <strain evidence="2">DSM 6200 / JCM 39069 / Hxd3</strain>
    </source>
</reference>
<dbReference type="STRING" id="96561.Dole_1829"/>
<organism evidence="1 2">
    <name type="scientific">Desulfosudis oleivorans (strain DSM 6200 / JCM 39069 / Hxd3)</name>
    <name type="common">Desulfococcus oleovorans</name>
    <dbReference type="NCBI Taxonomy" id="96561"/>
    <lineage>
        <taxon>Bacteria</taxon>
        <taxon>Pseudomonadati</taxon>
        <taxon>Thermodesulfobacteriota</taxon>
        <taxon>Desulfobacteria</taxon>
        <taxon>Desulfobacterales</taxon>
        <taxon>Desulfosudaceae</taxon>
        <taxon>Desulfosudis</taxon>
    </lineage>
</organism>
<evidence type="ECO:0000313" key="2">
    <source>
        <dbReference type="Proteomes" id="UP000008561"/>
    </source>
</evidence>
<evidence type="ECO:0000313" key="1">
    <source>
        <dbReference type="EMBL" id="ABW67633.1"/>
    </source>
</evidence>
<dbReference type="HOGENOM" id="CLU_057494_0_0_7"/>
<evidence type="ECO:0008006" key="3">
    <source>
        <dbReference type="Google" id="ProtNLM"/>
    </source>
</evidence>
<dbReference type="AlphaFoldDB" id="A9A108"/>
<dbReference type="Gene3D" id="1.50.10.20">
    <property type="match status" value="1"/>
</dbReference>
<gene>
    <name evidence="1" type="ordered locus">Dole_1829</name>
</gene>
<name>A9A108_DESOH</name>
<dbReference type="OrthoDB" id="9788790at2"/>
<keyword evidence="2" id="KW-1185">Reference proteome</keyword>
<dbReference type="Proteomes" id="UP000008561">
    <property type="component" value="Chromosome"/>
</dbReference>
<dbReference type="InterPro" id="IPR008930">
    <property type="entry name" value="Terpenoid_cyclase/PrenylTrfase"/>
</dbReference>
<accession>A9A108</accession>
<dbReference type="RefSeq" id="WP_012175246.1">
    <property type="nucleotide sequence ID" value="NC_009943.1"/>
</dbReference>
<dbReference type="SUPFAM" id="SSF48239">
    <property type="entry name" value="Terpenoid cyclases/Protein prenyltransferases"/>
    <property type="match status" value="1"/>
</dbReference>
<dbReference type="KEGG" id="dol:Dole_1829"/>
<dbReference type="EMBL" id="CP000859">
    <property type="protein sequence ID" value="ABW67633.1"/>
    <property type="molecule type" value="Genomic_DNA"/>
</dbReference>
<proteinExistence type="predicted"/>
<protein>
    <recommendedName>
        <fullName evidence="3">Delta-aminolevulinic acid dehydratase</fullName>
    </recommendedName>
</protein>
<sequence length="388" mass="44468">MADLKKIYEHIFRLEYEQGFKSYDIYDGSGLKVPLLRQLKSGRMASTYFNKFSPFNFRTVLGISKRKYPHAVACMVDAYFNCPVDRIPEDFIKEQFEWLISKSLKDRYGFHCWNGLGISIDMKGGGIKPDIPGLIGTSAVARVLCAYYQKTADERIPEILRSVRYDLLTNYFQMYSGFSFFRYKPVTPPWVFTINASAKGAALICHINHILGEDQGLEQVASAVSSILDSQEKDGKWKYTMDLKNGRHKVQTDFHQAYIIKALLDIHHSGMLDIPLADAIIRGIDFQNKTQLLSSGAIYYRHPVKYPFNIHNQLYAFYVNKAASFLDKSYDRKGELILDWALKHLYDSGLGFIYGAYPAIKIRIPYARWGNAHALYLFSLLMNSSQPS</sequence>